<dbReference type="Pfam" id="PF00646">
    <property type="entry name" value="F-box"/>
    <property type="match status" value="1"/>
</dbReference>
<dbReference type="InterPro" id="IPR001810">
    <property type="entry name" value="F-box_dom"/>
</dbReference>
<proteinExistence type="predicted"/>
<comment type="caution">
    <text evidence="2">The sequence shown here is derived from an EMBL/GenBank/DDBJ whole genome shotgun (WGS) entry which is preliminary data.</text>
</comment>
<dbReference type="EMBL" id="JARJCM010000159">
    <property type="protein sequence ID" value="KAJ7025095.1"/>
    <property type="molecule type" value="Genomic_DNA"/>
</dbReference>
<dbReference type="PROSITE" id="PS50181">
    <property type="entry name" value="FBOX"/>
    <property type="match status" value="1"/>
</dbReference>
<protein>
    <recommendedName>
        <fullName evidence="1">F-box domain-containing protein</fullName>
    </recommendedName>
</protein>
<keyword evidence="3" id="KW-1185">Reference proteome</keyword>
<dbReference type="InterPro" id="IPR036047">
    <property type="entry name" value="F-box-like_dom_sf"/>
</dbReference>
<gene>
    <name evidence="2" type="ORF">C8F04DRAFT_1239359</name>
</gene>
<dbReference type="AlphaFoldDB" id="A0AAD6SCR7"/>
<dbReference type="Proteomes" id="UP001218188">
    <property type="component" value="Unassembled WGS sequence"/>
</dbReference>
<dbReference type="CDD" id="cd09917">
    <property type="entry name" value="F-box_SF"/>
    <property type="match status" value="1"/>
</dbReference>
<dbReference type="SUPFAM" id="SSF81383">
    <property type="entry name" value="F-box domain"/>
    <property type="match status" value="1"/>
</dbReference>
<feature type="domain" description="F-box" evidence="1">
    <location>
        <begin position="1"/>
        <end position="44"/>
    </location>
</feature>
<evidence type="ECO:0000313" key="2">
    <source>
        <dbReference type="EMBL" id="KAJ7025095.1"/>
    </source>
</evidence>
<accession>A0AAD6SCR7</accession>
<name>A0AAD6SCR7_9AGAR</name>
<evidence type="ECO:0000259" key="1">
    <source>
        <dbReference type="PROSITE" id="PS50181"/>
    </source>
</evidence>
<reference evidence="2" key="1">
    <citation type="submission" date="2023-03" db="EMBL/GenBank/DDBJ databases">
        <title>Massive genome expansion in bonnet fungi (Mycena s.s.) driven by repeated elements and novel gene families across ecological guilds.</title>
        <authorList>
            <consortium name="Lawrence Berkeley National Laboratory"/>
            <person name="Harder C.B."/>
            <person name="Miyauchi S."/>
            <person name="Viragh M."/>
            <person name="Kuo A."/>
            <person name="Thoen E."/>
            <person name="Andreopoulos B."/>
            <person name="Lu D."/>
            <person name="Skrede I."/>
            <person name="Drula E."/>
            <person name="Henrissat B."/>
            <person name="Morin E."/>
            <person name="Kohler A."/>
            <person name="Barry K."/>
            <person name="LaButti K."/>
            <person name="Morin E."/>
            <person name="Salamov A."/>
            <person name="Lipzen A."/>
            <person name="Mereny Z."/>
            <person name="Hegedus B."/>
            <person name="Baldrian P."/>
            <person name="Stursova M."/>
            <person name="Weitz H."/>
            <person name="Taylor A."/>
            <person name="Grigoriev I.V."/>
            <person name="Nagy L.G."/>
            <person name="Martin F."/>
            <person name="Kauserud H."/>
        </authorList>
    </citation>
    <scope>NUCLEOTIDE SEQUENCE</scope>
    <source>
        <strain evidence="2">CBHHK200</strain>
    </source>
</reference>
<sequence length="527" mass="58960">MSTLLPNELWLEVLHNLPPEGLSNIASTHRNLHALIRPLIFKKFTYYPYNFWHHQQHGRIIHHPPPAQAAHILEQLEFWASDEIAPLVRACEVVSSGEWRHTAGEHGTVEYLDLDENLGENPDSPAGYALLDAFFLHLGRFTGLRTLHTHTADVRFSALAINALCLLPVLDDLRIQAYNIAADTPANPSLRLSVSRLALVQTLWSHTQNAVWLRILDRECLRELVVTGRDLEAEVSSILEGMPFPNVHSLKLSLANTPSKSQTSAILSQLPSIRELALLGAEPEIPNIPTAALDFTWGVDGSDHGGDMRLPALTHYSGPLVTVPTFISTLTKLAITAPACKPDDVIRVLRGTWRRPTNISSLTLELDLARDGEVMYAGLEVLGSFLEGVEELKVTVCLSNKHHWDYEELNQVPSANNFKFFRDLARDPTAFPASLRRLAISWRLPVNGVFSKYHYKARDRSDTDINLVDLRESLLGQCVGLSALWIDGYDFGLSWFRPRDGAAREWIGVERDEVIVTRKLDLGTFVG</sequence>
<evidence type="ECO:0000313" key="3">
    <source>
        <dbReference type="Proteomes" id="UP001218188"/>
    </source>
</evidence>
<organism evidence="2 3">
    <name type="scientific">Mycena alexandri</name>
    <dbReference type="NCBI Taxonomy" id="1745969"/>
    <lineage>
        <taxon>Eukaryota</taxon>
        <taxon>Fungi</taxon>
        <taxon>Dikarya</taxon>
        <taxon>Basidiomycota</taxon>
        <taxon>Agaricomycotina</taxon>
        <taxon>Agaricomycetes</taxon>
        <taxon>Agaricomycetidae</taxon>
        <taxon>Agaricales</taxon>
        <taxon>Marasmiineae</taxon>
        <taxon>Mycenaceae</taxon>
        <taxon>Mycena</taxon>
    </lineage>
</organism>